<dbReference type="Gene3D" id="1.20.140.10">
    <property type="entry name" value="Butyryl-CoA Dehydrogenase, subunit A, domain 3"/>
    <property type="match status" value="1"/>
</dbReference>
<gene>
    <name evidence="10" type="ORF">EUV02_02730</name>
</gene>
<protein>
    <submittedName>
        <fullName evidence="10">Acyl-CoA dehydrogenase</fullName>
    </submittedName>
</protein>
<dbReference type="AlphaFoldDB" id="A0A4Y9ERX5"/>
<dbReference type="Pfam" id="PF00441">
    <property type="entry name" value="Acyl-CoA_dh_1"/>
    <property type="match status" value="1"/>
</dbReference>
<comment type="similarity">
    <text evidence="2 6">Belongs to the acyl-CoA dehydrogenase family.</text>
</comment>
<reference evidence="10 11" key="1">
    <citation type="submission" date="2019-02" db="EMBL/GenBank/DDBJ databases">
        <title>Polymorphobacter sp. isolated from the lake at the Tibet of China.</title>
        <authorList>
            <person name="Li A."/>
        </authorList>
    </citation>
    <scope>NUCLEOTIDE SEQUENCE [LARGE SCALE GENOMIC DNA]</scope>
    <source>
        <strain evidence="10 11">DJ1R-1</strain>
    </source>
</reference>
<feature type="domain" description="Acyl-CoA dehydrogenase/oxidase C-terminal" evidence="7">
    <location>
        <begin position="230"/>
        <end position="395"/>
    </location>
</feature>
<dbReference type="Gene3D" id="2.40.110.10">
    <property type="entry name" value="Butyryl-CoA Dehydrogenase, subunit A, domain 2"/>
    <property type="match status" value="1"/>
</dbReference>
<evidence type="ECO:0000313" key="11">
    <source>
        <dbReference type="Proteomes" id="UP000297737"/>
    </source>
</evidence>
<dbReference type="Pfam" id="PF02770">
    <property type="entry name" value="Acyl-CoA_dh_M"/>
    <property type="match status" value="1"/>
</dbReference>
<dbReference type="InterPro" id="IPR052161">
    <property type="entry name" value="Mycobact_Acyl-CoA_DH"/>
</dbReference>
<organism evidence="10 11">
    <name type="scientific">Glacieibacterium arshaanense</name>
    <dbReference type="NCBI Taxonomy" id="2511025"/>
    <lineage>
        <taxon>Bacteria</taxon>
        <taxon>Pseudomonadati</taxon>
        <taxon>Pseudomonadota</taxon>
        <taxon>Alphaproteobacteria</taxon>
        <taxon>Sphingomonadales</taxon>
        <taxon>Sphingosinicellaceae</taxon>
        <taxon>Glacieibacterium</taxon>
    </lineage>
</organism>
<dbReference type="RefSeq" id="WP_135244677.1">
    <property type="nucleotide sequence ID" value="NZ_SIHO01000001.1"/>
</dbReference>
<dbReference type="SUPFAM" id="SSF47203">
    <property type="entry name" value="Acyl-CoA dehydrogenase C-terminal domain-like"/>
    <property type="match status" value="1"/>
</dbReference>
<keyword evidence="5 6" id="KW-0560">Oxidoreductase</keyword>
<evidence type="ECO:0000259" key="7">
    <source>
        <dbReference type="Pfam" id="PF00441"/>
    </source>
</evidence>
<sequence>MTSIDYNAFRDEVRDFLATSYPASKRELNQRQAGMFAEPELGQWWQRTLHARGWGAPSWPVEYGGTGWDAVQKHIFMSECTAANTPSFAVQGLAMVAPVVMKFGTQAQKDFFLPGILSGELYFCQGFSEPGSGSDLASLRTSAVREGDDYLVNGSKIWTTHAHFANWIFLLVRTSTEGKPQQGITFLLAPMSTPGISVRPIISISGEHELNQTFYDNARIPIANRIGDENKGWDVAKYLLEFERGGAYAPSAQGMLEAAKKIAAQQPGDDCATLWDDPQFQRKTAELEIDMLAQAATEHRVMTALAGGNNPGDIVASMLKLSGTALQQAASELCVEALGDYALADQRQSLHLSSNIPPIGPDYAARPVAKFLNLRACTIYGGSSEVQHNIVARAAMGLK</sequence>
<dbReference type="InterPro" id="IPR006091">
    <property type="entry name" value="Acyl-CoA_Oxase/DH_mid-dom"/>
</dbReference>
<comment type="caution">
    <text evidence="10">The sequence shown here is derived from an EMBL/GenBank/DDBJ whole genome shotgun (WGS) entry which is preliminary data.</text>
</comment>
<dbReference type="Gene3D" id="1.10.540.10">
    <property type="entry name" value="Acyl-CoA dehydrogenase/oxidase, N-terminal domain"/>
    <property type="match status" value="1"/>
</dbReference>
<feature type="domain" description="Acyl-CoA dehydrogenase/oxidase N-terminal" evidence="9">
    <location>
        <begin position="6"/>
        <end position="120"/>
    </location>
</feature>
<dbReference type="OrthoDB" id="9780544at2"/>
<keyword evidence="4 6" id="KW-0274">FAD</keyword>
<evidence type="ECO:0000259" key="9">
    <source>
        <dbReference type="Pfam" id="PF02771"/>
    </source>
</evidence>
<dbReference type="InterPro" id="IPR013786">
    <property type="entry name" value="AcylCoA_DH/ox_N"/>
</dbReference>
<evidence type="ECO:0000256" key="5">
    <source>
        <dbReference type="ARBA" id="ARBA00023002"/>
    </source>
</evidence>
<dbReference type="InterPro" id="IPR009100">
    <property type="entry name" value="AcylCoA_DH/oxidase_NM_dom_sf"/>
</dbReference>
<dbReference type="PANTHER" id="PTHR43292">
    <property type="entry name" value="ACYL-COA DEHYDROGENASE"/>
    <property type="match status" value="1"/>
</dbReference>
<name>A0A4Y9ERX5_9SPHN</name>
<dbReference type="InterPro" id="IPR046373">
    <property type="entry name" value="Acyl-CoA_Oxase/DH_mid-dom_sf"/>
</dbReference>
<dbReference type="Pfam" id="PF02771">
    <property type="entry name" value="Acyl-CoA_dh_N"/>
    <property type="match status" value="1"/>
</dbReference>
<dbReference type="GO" id="GO:0005886">
    <property type="term" value="C:plasma membrane"/>
    <property type="evidence" value="ECO:0007669"/>
    <property type="project" value="TreeGrafter"/>
</dbReference>
<dbReference type="PANTHER" id="PTHR43292:SF3">
    <property type="entry name" value="ACYL-COA DEHYDROGENASE FADE29"/>
    <property type="match status" value="1"/>
</dbReference>
<dbReference type="Proteomes" id="UP000297737">
    <property type="component" value="Unassembled WGS sequence"/>
</dbReference>
<evidence type="ECO:0000313" key="10">
    <source>
        <dbReference type="EMBL" id="TFU05953.1"/>
    </source>
</evidence>
<keyword evidence="3 6" id="KW-0285">Flavoprotein</keyword>
<evidence type="ECO:0000256" key="2">
    <source>
        <dbReference type="ARBA" id="ARBA00009347"/>
    </source>
</evidence>
<evidence type="ECO:0000256" key="6">
    <source>
        <dbReference type="RuleBase" id="RU362125"/>
    </source>
</evidence>
<feature type="domain" description="Acyl-CoA oxidase/dehydrogenase middle" evidence="8">
    <location>
        <begin position="124"/>
        <end position="208"/>
    </location>
</feature>
<evidence type="ECO:0000256" key="1">
    <source>
        <dbReference type="ARBA" id="ARBA00001974"/>
    </source>
</evidence>
<dbReference type="EMBL" id="SIHO01000001">
    <property type="protein sequence ID" value="TFU05953.1"/>
    <property type="molecule type" value="Genomic_DNA"/>
</dbReference>
<comment type="cofactor">
    <cofactor evidence="1 6">
        <name>FAD</name>
        <dbReference type="ChEBI" id="CHEBI:57692"/>
    </cofactor>
</comment>
<proteinExistence type="inferred from homology"/>
<accession>A0A4Y9ERX5</accession>
<evidence type="ECO:0000259" key="8">
    <source>
        <dbReference type="Pfam" id="PF02770"/>
    </source>
</evidence>
<dbReference type="InterPro" id="IPR036250">
    <property type="entry name" value="AcylCo_DH-like_C"/>
</dbReference>
<keyword evidence="11" id="KW-1185">Reference proteome</keyword>
<evidence type="ECO:0000256" key="4">
    <source>
        <dbReference type="ARBA" id="ARBA00022827"/>
    </source>
</evidence>
<dbReference type="SUPFAM" id="SSF56645">
    <property type="entry name" value="Acyl-CoA dehydrogenase NM domain-like"/>
    <property type="match status" value="1"/>
</dbReference>
<dbReference type="GO" id="GO:0050660">
    <property type="term" value="F:flavin adenine dinucleotide binding"/>
    <property type="evidence" value="ECO:0007669"/>
    <property type="project" value="InterPro"/>
</dbReference>
<dbReference type="InterPro" id="IPR009075">
    <property type="entry name" value="AcylCo_DH/oxidase_C"/>
</dbReference>
<dbReference type="InterPro" id="IPR037069">
    <property type="entry name" value="AcylCoA_DH/ox_N_sf"/>
</dbReference>
<dbReference type="GO" id="GO:0016627">
    <property type="term" value="F:oxidoreductase activity, acting on the CH-CH group of donors"/>
    <property type="evidence" value="ECO:0007669"/>
    <property type="project" value="InterPro"/>
</dbReference>
<evidence type="ECO:0000256" key="3">
    <source>
        <dbReference type="ARBA" id="ARBA00022630"/>
    </source>
</evidence>